<evidence type="ECO:0000313" key="3">
    <source>
        <dbReference type="Proteomes" id="UP000092389"/>
    </source>
</evidence>
<dbReference type="EMBL" id="LZJU01000199">
    <property type="protein sequence ID" value="OBH66488.1"/>
    <property type="molecule type" value="Genomic_DNA"/>
</dbReference>
<protein>
    <submittedName>
        <fullName evidence="2">Uncharacterized protein</fullName>
    </submittedName>
</protein>
<accession>A0A1A2SQI6</accession>
<sequence length="80" mass="8971">MTPTLLAGRRSHRTTAPQSPEKVVRRPVNILHPTTGLMNLTIKGPTMIIPPTTGIQAQPRTLRRMIFRQWTITLGSDIET</sequence>
<dbReference type="Proteomes" id="UP000092389">
    <property type="component" value="Unassembled WGS sequence"/>
</dbReference>
<reference evidence="2 3" key="1">
    <citation type="submission" date="2016-06" db="EMBL/GenBank/DDBJ databases">
        <authorList>
            <person name="Kjaerup R.B."/>
            <person name="Dalgaard T.S."/>
            <person name="Juul-Madsen H.R."/>
        </authorList>
    </citation>
    <scope>NUCLEOTIDE SEQUENCE [LARGE SCALE GENOMIC DNA]</scope>
    <source>
        <strain evidence="2 3">E152</strain>
    </source>
</reference>
<proteinExistence type="predicted"/>
<organism evidence="2 3">
    <name type="scientific">Mycobacterium mantenii</name>
    <dbReference type="NCBI Taxonomy" id="560555"/>
    <lineage>
        <taxon>Bacteria</taxon>
        <taxon>Bacillati</taxon>
        <taxon>Actinomycetota</taxon>
        <taxon>Actinomycetes</taxon>
        <taxon>Mycobacteriales</taxon>
        <taxon>Mycobacteriaceae</taxon>
        <taxon>Mycobacterium</taxon>
        <taxon>Mycobacterium avium complex (MAC)</taxon>
    </lineage>
</organism>
<gene>
    <name evidence="2" type="ORF">A5683_10550</name>
</gene>
<evidence type="ECO:0000256" key="1">
    <source>
        <dbReference type="SAM" id="MobiDB-lite"/>
    </source>
</evidence>
<comment type="caution">
    <text evidence="2">The sequence shown here is derived from an EMBL/GenBank/DDBJ whole genome shotgun (WGS) entry which is preliminary data.</text>
</comment>
<feature type="region of interest" description="Disordered" evidence="1">
    <location>
        <begin position="1"/>
        <end position="22"/>
    </location>
</feature>
<name>A0A1A2SQI6_MYCNT</name>
<evidence type="ECO:0000313" key="2">
    <source>
        <dbReference type="EMBL" id="OBH66488.1"/>
    </source>
</evidence>
<dbReference type="AlphaFoldDB" id="A0A1A2SQI6"/>